<proteinExistence type="predicted"/>
<evidence type="ECO:0000313" key="1">
    <source>
        <dbReference type="EMBL" id="KAK9099021.1"/>
    </source>
</evidence>
<accession>A0AAP0ESU0</accession>
<evidence type="ECO:0000313" key="2">
    <source>
        <dbReference type="Proteomes" id="UP001420932"/>
    </source>
</evidence>
<name>A0AAP0ESU0_9MAGN</name>
<protein>
    <submittedName>
        <fullName evidence="1">Uncharacterized protein</fullName>
    </submittedName>
</protein>
<organism evidence="1 2">
    <name type="scientific">Stephania yunnanensis</name>
    <dbReference type="NCBI Taxonomy" id="152371"/>
    <lineage>
        <taxon>Eukaryota</taxon>
        <taxon>Viridiplantae</taxon>
        <taxon>Streptophyta</taxon>
        <taxon>Embryophyta</taxon>
        <taxon>Tracheophyta</taxon>
        <taxon>Spermatophyta</taxon>
        <taxon>Magnoliopsida</taxon>
        <taxon>Ranunculales</taxon>
        <taxon>Menispermaceae</taxon>
        <taxon>Menispermoideae</taxon>
        <taxon>Cissampelideae</taxon>
        <taxon>Stephania</taxon>
    </lineage>
</organism>
<comment type="caution">
    <text evidence="1">The sequence shown here is derived from an EMBL/GenBank/DDBJ whole genome shotgun (WGS) entry which is preliminary data.</text>
</comment>
<keyword evidence="2" id="KW-1185">Reference proteome</keyword>
<sequence length="126" mass="14187">MLVHYNSQHRQILSISTIRGLTVEAMARDNVRVPVKCRDRDRGLVRHRDKTETSCSIRIEISTYLCRSVDSQVTSPVRVHNSELAQQSQEQDVALTYINGRRQMVCSLLGGHGGAQLITEEPSPTE</sequence>
<gene>
    <name evidence="1" type="ORF">Syun_026066</name>
</gene>
<dbReference type="EMBL" id="JBBNAF010000011">
    <property type="protein sequence ID" value="KAK9099021.1"/>
    <property type="molecule type" value="Genomic_DNA"/>
</dbReference>
<dbReference type="AlphaFoldDB" id="A0AAP0ESU0"/>
<dbReference type="Proteomes" id="UP001420932">
    <property type="component" value="Unassembled WGS sequence"/>
</dbReference>
<reference evidence="1 2" key="1">
    <citation type="submission" date="2024-01" db="EMBL/GenBank/DDBJ databases">
        <title>Genome assemblies of Stephania.</title>
        <authorList>
            <person name="Yang L."/>
        </authorList>
    </citation>
    <scope>NUCLEOTIDE SEQUENCE [LARGE SCALE GENOMIC DNA]</scope>
    <source>
        <strain evidence="1">YNDBR</strain>
        <tissue evidence="1">Leaf</tissue>
    </source>
</reference>